<dbReference type="InterPro" id="IPR036249">
    <property type="entry name" value="Thioredoxin-like_sf"/>
</dbReference>
<dbReference type="EMBL" id="NOIH01000015">
    <property type="protein sequence ID" value="OYD53131.1"/>
    <property type="molecule type" value="Genomic_DNA"/>
</dbReference>
<feature type="domain" description="Thioredoxin" evidence="1">
    <location>
        <begin position="1"/>
        <end position="106"/>
    </location>
</feature>
<comment type="caution">
    <text evidence="2">The sequence shown here is derived from an EMBL/GenBank/DDBJ whole genome shotgun (WGS) entry which is preliminary data.</text>
</comment>
<dbReference type="Proteomes" id="UP000215181">
    <property type="component" value="Unassembled WGS sequence"/>
</dbReference>
<accession>A0A235EVX2</accession>
<protein>
    <submittedName>
        <fullName evidence="2">Thiol reductase thioredoxin</fullName>
    </submittedName>
</protein>
<dbReference type="PROSITE" id="PS51352">
    <property type="entry name" value="THIOREDOXIN_2"/>
    <property type="match status" value="1"/>
</dbReference>
<dbReference type="OrthoDB" id="8521206at2"/>
<dbReference type="SUPFAM" id="SSF52833">
    <property type="entry name" value="Thioredoxin-like"/>
    <property type="match status" value="1"/>
</dbReference>
<dbReference type="RefSeq" id="WP_094268875.1">
    <property type="nucleotide sequence ID" value="NZ_NOIH01000015.1"/>
</dbReference>
<evidence type="ECO:0000259" key="1">
    <source>
        <dbReference type="PROSITE" id="PS51352"/>
    </source>
</evidence>
<name>A0A235EVX2_9RHOO</name>
<organism evidence="2 3">
    <name type="scientific">Thauera propionica</name>
    <dbReference type="NCBI Taxonomy" id="2019431"/>
    <lineage>
        <taxon>Bacteria</taxon>
        <taxon>Pseudomonadati</taxon>
        <taxon>Pseudomonadota</taxon>
        <taxon>Betaproteobacteria</taxon>
        <taxon>Rhodocyclales</taxon>
        <taxon>Zoogloeaceae</taxon>
        <taxon>Thauera</taxon>
    </lineage>
</organism>
<keyword evidence="3" id="KW-1185">Reference proteome</keyword>
<dbReference type="InterPro" id="IPR013766">
    <property type="entry name" value="Thioredoxin_domain"/>
</dbReference>
<evidence type="ECO:0000313" key="2">
    <source>
        <dbReference type="EMBL" id="OYD53131.1"/>
    </source>
</evidence>
<proteinExistence type="predicted"/>
<evidence type="ECO:0000313" key="3">
    <source>
        <dbReference type="Proteomes" id="UP000215181"/>
    </source>
</evidence>
<dbReference type="AlphaFoldDB" id="A0A235EVX2"/>
<reference evidence="2 3" key="1">
    <citation type="submission" date="2017-07" db="EMBL/GenBank/DDBJ databases">
        <title>Thauera sp. KNDSS-Mac4 genome sequence and assembly.</title>
        <authorList>
            <person name="Mayilraj S."/>
        </authorList>
    </citation>
    <scope>NUCLEOTIDE SEQUENCE [LARGE SCALE GENOMIC DNA]</scope>
    <source>
        <strain evidence="2 3">KNDSS-Mac4</strain>
    </source>
</reference>
<gene>
    <name evidence="2" type="ORF">CGK74_12945</name>
</gene>
<dbReference type="Pfam" id="PF00085">
    <property type="entry name" value="Thioredoxin"/>
    <property type="match status" value="1"/>
</dbReference>
<dbReference type="Gene3D" id="3.40.30.10">
    <property type="entry name" value="Glutaredoxin"/>
    <property type="match status" value="1"/>
</dbReference>
<dbReference type="CDD" id="cd02947">
    <property type="entry name" value="TRX_family"/>
    <property type="match status" value="1"/>
</dbReference>
<sequence length="128" mass="13825">MSALHPIQSLSAHPHLAEGPVLVIALCADWCGTCREFQPVLERIALAHPEMVFAWADIEDDAELVGDIELDSFPTLAIFHRGRPLHFGASPPLEPVVTRLIRSTAATPAGAQRDVPDEVFELGARLAG</sequence>